<organism evidence="1 2">
    <name type="scientific">Clostridium taeniosporum</name>
    <dbReference type="NCBI Taxonomy" id="394958"/>
    <lineage>
        <taxon>Bacteria</taxon>
        <taxon>Bacillati</taxon>
        <taxon>Bacillota</taxon>
        <taxon>Clostridia</taxon>
        <taxon>Eubacteriales</taxon>
        <taxon>Clostridiaceae</taxon>
        <taxon>Clostridium</taxon>
    </lineage>
</organism>
<dbReference type="Proteomes" id="UP000094652">
    <property type="component" value="Chromosome"/>
</dbReference>
<dbReference type="RefSeq" id="WP_069679798.1">
    <property type="nucleotide sequence ID" value="NZ_CP017253.2"/>
</dbReference>
<dbReference type="KEGG" id="ctae:BGI42_07830"/>
<keyword evidence="2" id="KW-1185">Reference proteome</keyword>
<accession>A0A1D7XK08</accession>
<protein>
    <submittedName>
        <fullName evidence="1">Uncharacterized protein</fullName>
    </submittedName>
</protein>
<proteinExistence type="predicted"/>
<evidence type="ECO:0000313" key="1">
    <source>
        <dbReference type="EMBL" id="AOR23647.1"/>
    </source>
</evidence>
<reference evidence="2" key="1">
    <citation type="submission" date="2016-09" db="EMBL/GenBank/DDBJ databases">
        <title>Genomics of Clostridium taeniosporum, an organism which forms endospores with ribbon-like appendages.</title>
        <authorList>
            <person name="Walker J.R."/>
        </authorList>
    </citation>
    <scope>NUCLEOTIDE SEQUENCE [LARGE SCALE GENOMIC DNA]</scope>
    <source>
        <strain evidence="2">1/k</strain>
    </source>
</reference>
<dbReference type="AlphaFoldDB" id="A0A1D7XK08"/>
<dbReference type="STRING" id="394958.BGI42_07830"/>
<evidence type="ECO:0000313" key="2">
    <source>
        <dbReference type="Proteomes" id="UP000094652"/>
    </source>
</evidence>
<sequence length="155" mass="18291">MGYNVIDIIDKAIAIEEKRKTIINNVVNENDNIPYIKVISKVLIKQLDKMIKYYEELRKEVKTEELDTIDIMTYDKMSFLINEFNKKTYIPEVNNVREYLKFSLDLARDKYSLFVDIQGRLVNNTKDNNSKTYKILSAIIKNISRQISTIEKTLK</sequence>
<dbReference type="EMBL" id="CP017253">
    <property type="protein sequence ID" value="AOR23647.1"/>
    <property type="molecule type" value="Genomic_DNA"/>
</dbReference>
<gene>
    <name evidence="1" type="ORF">BGI42_07830</name>
</gene>
<dbReference type="OrthoDB" id="1935723at2"/>
<name>A0A1D7XK08_9CLOT</name>